<dbReference type="OrthoDB" id="2157866at2759"/>
<protein>
    <recommendedName>
        <fullName evidence="1">PDZ domain-containing protein</fullName>
    </recommendedName>
</protein>
<dbReference type="EMBL" id="CM000608">
    <property type="protein sequence ID" value="EEC49404.1"/>
    <property type="molecule type" value="Genomic_DNA"/>
</dbReference>
<dbReference type="InParanoid" id="B7FVH5"/>
<gene>
    <name evidence="2" type="ORF">PHATRDRAFT_34244</name>
</gene>
<dbReference type="PROSITE" id="PS50106">
    <property type="entry name" value="PDZ"/>
    <property type="match status" value="1"/>
</dbReference>
<name>B7FVH5_PHATC</name>
<keyword evidence="3" id="KW-1185">Reference proteome</keyword>
<dbReference type="eggNOG" id="ENOG502T26J">
    <property type="taxonomic scope" value="Eukaryota"/>
</dbReference>
<dbReference type="CDD" id="cd00136">
    <property type="entry name" value="PDZ_canonical"/>
    <property type="match status" value="1"/>
</dbReference>
<dbReference type="InterPro" id="IPR036034">
    <property type="entry name" value="PDZ_sf"/>
</dbReference>
<organism evidence="2 3">
    <name type="scientific">Phaeodactylum tricornutum (strain CCAP 1055/1)</name>
    <dbReference type="NCBI Taxonomy" id="556484"/>
    <lineage>
        <taxon>Eukaryota</taxon>
        <taxon>Sar</taxon>
        <taxon>Stramenopiles</taxon>
        <taxon>Ochrophyta</taxon>
        <taxon>Bacillariophyta</taxon>
        <taxon>Bacillariophyceae</taxon>
        <taxon>Bacillariophycidae</taxon>
        <taxon>Naviculales</taxon>
        <taxon>Phaeodactylaceae</taxon>
        <taxon>Phaeodactylum</taxon>
    </lineage>
</organism>
<feature type="domain" description="PDZ" evidence="1">
    <location>
        <begin position="50"/>
        <end position="136"/>
    </location>
</feature>
<dbReference type="Pfam" id="PF00595">
    <property type="entry name" value="PDZ"/>
    <property type="match status" value="1"/>
</dbReference>
<dbReference type="HOGENOM" id="CLU_2311624_0_0_1"/>
<proteinExistence type="predicted"/>
<evidence type="ECO:0000259" key="1">
    <source>
        <dbReference type="PROSITE" id="PS50106"/>
    </source>
</evidence>
<dbReference type="SMART" id="SM00228">
    <property type="entry name" value="PDZ"/>
    <property type="match status" value="1"/>
</dbReference>
<accession>B7FVH5</accession>
<reference evidence="2 3" key="1">
    <citation type="journal article" date="2008" name="Nature">
        <title>The Phaeodactylum genome reveals the evolutionary history of diatom genomes.</title>
        <authorList>
            <person name="Bowler C."/>
            <person name="Allen A.E."/>
            <person name="Badger J.H."/>
            <person name="Grimwood J."/>
            <person name="Jabbari K."/>
            <person name="Kuo A."/>
            <person name="Maheswari U."/>
            <person name="Martens C."/>
            <person name="Maumus F."/>
            <person name="Otillar R.P."/>
            <person name="Rayko E."/>
            <person name="Salamov A."/>
            <person name="Vandepoele K."/>
            <person name="Beszteri B."/>
            <person name="Gruber A."/>
            <person name="Heijde M."/>
            <person name="Katinka M."/>
            <person name="Mock T."/>
            <person name="Valentin K."/>
            <person name="Verret F."/>
            <person name="Berges J.A."/>
            <person name="Brownlee C."/>
            <person name="Cadoret J.P."/>
            <person name="Chiovitti A."/>
            <person name="Choi C.J."/>
            <person name="Coesel S."/>
            <person name="De Martino A."/>
            <person name="Detter J.C."/>
            <person name="Durkin C."/>
            <person name="Falciatore A."/>
            <person name="Fournet J."/>
            <person name="Haruta M."/>
            <person name="Huysman M.J."/>
            <person name="Jenkins B.D."/>
            <person name="Jiroutova K."/>
            <person name="Jorgensen R.E."/>
            <person name="Joubert Y."/>
            <person name="Kaplan A."/>
            <person name="Kroger N."/>
            <person name="Kroth P.G."/>
            <person name="La Roche J."/>
            <person name="Lindquist E."/>
            <person name="Lommer M."/>
            <person name="Martin-Jezequel V."/>
            <person name="Lopez P.J."/>
            <person name="Lucas S."/>
            <person name="Mangogna M."/>
            <person name="McGinnis K."/>
            <person name="Medlin L.K."/>
            <person name="Montsant A."/>
            <person name="Oudot-Le Secq M.P."/>
            <person name="Napoli C."/>
            <person name="Obornik M."/>
            <person name="Parker M.S."/>
            <person name="Petit J.L."/>
            <person name="Porcel B.M."/>
            <person name="Poulsen N."/>
            <person name="Robison M."/>
            <person name="Rychlewski L."/>
            <person name="Rynearson T.A."/>
            <person name="Schmutz J."/>
            <person name="Shapiro H."/>
            <person name="Siaut M."/>
            <person name="Stanley M."/>
            <person name="Sussman M.R."/>
            <person name="Taylor A.R."/>
            <person name="Vardi A."/>
            <person name="von Dassow P."/>
            <person name="Vyverman W."/>
            <person name="Willis A."/>
            <person name="Wyrwicz L.S."/>
            <person name="Rokhsar D.S."/>
            <person name="Weissenbach J."/>
            <person name="Armbrust E.V."/>
            <person name="Green B.R."/>
            <person name="Van de Peer Y."/>
            <person name="Grigoriev I.V."/>
        </authorList>
    </citation>
    <scope>NUCLEOTIDE SEQUENCE [LARGE SCALE GENOMIC DNA]</scope>
    <source>
        <strain evidence="2 3">CCAP 1055/1</strain>
    </source>
</reference>
<dbReference type="PaxDb" id="2850-Phatr34244"/>
<reference evidence="3" key="2">
    <citation type="submission" date="2008-08" db="EMBL/GenBank/DDBJ databases">
        <authorList>
            <consortium name="Diatom Consortium"/>
            <person name="Grigoriev I."/>
            <person name="Grimwood J."/>
            <person name="Kuo A."/>
            <person name="Otillar R.P."/>
            <person name="Salamov A."/>
            <person name="Detter J.C."/>
            <person name="Lindquist E."/>
            <person name="Shapiro H."/>
            <person name="Lucas S."/>
            <person name="Glavina del Rio T."/>
            <person name="Pitluck S."/>
            <person name="Rokhsar D."/>
            <person name="Bowler C."/>
        </authorList>
    </citation>
    <scope>GENOME REANNOTATION</scope>
    <source>
        <strain evidence="3">CCAP 1055/1</strain>
    </source>
</reference>
<dbReference type="KEGG" id="pti:PHATRDRAFT_34244"/>
<sequence length="139" mass="15255">MDKIKLFLECCSAFSISRRRPVARQSRHLEDQTTVTALRMIGSGFSFQDEHQILVSVQKPLGLVLEQDQGDDTKDAMIVVAAETDPNGTGAMAGVQVGDVLVAVQNTSVEGRPLEEVLRIIGSAPNVLNLRFLRHRTRA</sequence>
<evidence type="ECO:0000313" key="3">
    <source>
        <dbReference type="Proteomes" id="UP000000759"/>
    </source>
</evidence>
<dbReference type="Gene3D" id="2.30.42.10">
    <property type="match status" value="1"/>
</dbReference>
<dbReference type="SUPFAM" id="SSF50156">
    <property type="entry name" value="PDZ domain-like"/>
    <property type="match status" value="1"/>
</dbReference>
<dbReference type="Proteomes" id="UP000000759">
    <property type="component" value="Chromosome 5"/>
</dbReference>
<dbReference type="GeneID" id="7199721"/>
<dbReference type="RefSeq" id="XP_002178706.1">
    <property type="nucleotide sequence ID" value="XM_002178670.1"/>
</dbReference>
<dbReference type="AlphaFoldDB" id="B7FVH5"/>
<evidence type="ECO:0000313" key="2">
    <source>
        <dbReference type="EMBL" id="EEC49404.1"/>
    </source>
</evidence>
<dbReference type="InterPro" id="IPR001478">
    <property type="entry name" value="PDZ"/>
</dbReference>